<evidence type="ECO:0000313" key="1">
    <source>
        <dbReference type="EMBL" id="MFC1409908.1"/>
    </source>
</evidence>
<comment type="caution">
    <text evidence="1">The sequence shown here is derived from an EMBL/GenBank/DDBJ whole genome shotgun (WGS) entry which is preliminary data.</text>
</comment>
<protein>
    <submittedName>
        <fullName evidence="1">Uncharacterized protein</fullName>
    </submittedName>
</protein>
<sequence>MSIALGPGRTPPAQLLPWLLVGLGTVLLPWLGTLAAAGQWNWVGLDFLEALGLIATGLLLRRADPRHCLTAAATAVLLLTDAWFDTTTAAPGPALAFALTTAVLIELPLAVLCARLSLRALARA</sequence>
<dbReference type="EMBL" id="JBHEZX010000004">
    <property type="protein sequence ID" value="MFC1409908.1"/>
    <property type="molecule type" value="Genomic_DNA"/>
</dbReference>
<proteinExistence type="predicted"/>
<dbReference type="Proteomes" id="UP001592582">
    <property type="component" value="Unassembled WGS sequence"/>
</dbReference>
<gene>
    <name evidence="1" type="ORF">ACEZDG_11535</name>
</gene>
<evidence type="ECO:0000313" key="2">
    <source>
        <dbReference type="Proteomes" id="UP001592582"/>
    </source>
</evidence>
<organism evidence="1 2">
    <name type="scientific">Streptacidiphilus alkalitolerans</name>
    <dbReference type="NCBI Taxonomy" id="3342712"/>
    <lineage>
        <taxon>Bacteria</taxon>
        <taxon>Bacillati</taxon>
        <taxon>Actinomycetota</taxon>
        <taxon>Actinomycetes</taxon>
        <taxon>Kitasatosporales</taxon>
        <taxon>Streptomycetaceae</taxon>
        <taxon>Streptacidiphilus</taxon>
    </lineage>
</organism>
<reference evidence="1 2" key="1">
    <citation type="submission" date="2024-09" db="EMBL/GenBank/DDBJ databases">
        <authorList>
            <person name="Lee S.D."/>
        </authorList>
    </citation>
    <scope>NUCLEOTIDE SEQUENCE [LARGE SCALE GENOMIC DNA]</scope>
    <source>
        <strain evidence="1 2">N1-1</strain>
    </source>
</reference>
<name>A0ABV6V882_9ACTN</name>
<accession>A0ABV6V882</accession>
<keyword evidence="2" id="KW-1185">Reference proteome</keyword>